<dbReference type="Pfam" id="PF23936">
    <property type="entry name" value="HB_ELP1"/>
    <property type="match status" value="1"/>
</dbReference>
<dbReference type="PANTHER" id="PTHR12747">
    <property type="entry name" value="ELONGATOR COMPLEX PROTEIN 1"/>
    <property type="match status" value="1"/>
</dbReference>
<dbReference type="GO" id="GO:0042802">
    <property type="term" value="F:identical protein binding"/>
    <property type="evidence" value="ECO:0007669"/>
    <property type="project" value="EnsemblFungi"/>
</dbReference>
<evidence type="ECO:0000256" key="1">
    <source>
        <dbReference type="ARBA" id="ARBA00005043"/>
    </source>
</evidence>
<dbReference type="GO" id="GO:0006357">
    <property type="term" value="P:regulation of transcription by RNA polymerase II"/>
    <property type="evidence" value="ECO:0007669"/>
    <property type="project" value="EnsemblFungi"/>
</dbReference>
<keyword evidence="14" id="KW-1185">Reference proteome</keyword>
<evidence type="ECO:0000313" key="13">
    <source>
        <dbReference type="EMBL" id="CDK25738.1"/>
    </source>
</evidence>
<dbReference type="InterPro" id="IPR015943">
    <property type="entry name" value="WD40/YVTN_repeat-like_dom_sf"/>
</dbReference>
<reference evidence="13" key="2">
    <citation type="submission" date="2014-02" db="EMBL/GenBank/DDBJ databases">
        <title>Complete DNA sequence of /Kuraishia capsulata/ illustrates novel genomic features among budding yeasts (/Saccharomycotina/).</title>
        <authorList>
            <person name="Morales L."/>
            <person name="Noel B."/>
            <person name="Porcel B."/>
            <person name="Marcet-Houben M."/>
            <person name="Hullo M-F."/>
            <person name="Sacerdot C."/>
            <person name="Tekaia F."/>
            <person name="Leh-Louis V."/>
            <person name="Despons L."/>
            <person name="Khanna V."/>
            <person name="Aury J-M."/>
            <person name="Barbe V."/>
            <person name="Couloux A."/>
            <person name="Labadie K."/>
            <person name="Pelletier E."/>
            <person name="Souciet J-L."/>
            <person name="Boekhout T."/>
            <person name="Gabaldon T."/>
            <person name="Wincker P."/>
            <person name="Dujon B."/>
        </authorList>
    </citation>
    <scope>NUCLEOTIDE SEQUENCE</scope>
    <source>
        <strain evidence="13">CBS 1993</strain>
    </source>
</reference>
<dbReference type="GO" id="GO:0033588">
    <property type="term" value="C:elongator holoenzyme complex"/>
    <property type="evidence" value="ECO:0007669"/>
    <property type="project" value="EnsemblFungi"/>
</dbReference>
<protein>
    <recommendedName>
        <fullName evidence="5 6">Elongator complex protein 1</fullName>
    </recommendedName>
</protein>
<comment type="pathway">
    <text evidence="1">tRNA modification; 5-methoxycarbonylmethyl-2-thiouridine-tRNA biosynthesis.</text>
</comment>
<dbReference type="RefSeq" id="XP_022457749.1">
    <property type="nucleotide sequence ID" value="XM_022603916.1"/>
</dbReference>
<dbReference type="UniPathway" id="UPA00988"/>
<organism evidence="13 14">
    <name type="scientific">Kuraishia capsulata CBS 1993</name>
    <dbReference type="NCBI Taxonomy" id="1382522"/>
    <lineage>
        <taxon>Eukaryota</taxon>
        <taxon>Fungi</taxon>
        <taxon>Dikarya</taxon>
        <taxon>Ascomycota</taxon>
        <taxon>Saccharomycotina</taxon>
        <taxon>Pichiomycetes</taxon>
        <taxon>Pichiales</taxon>
        <taxon>Pichiaceae</taxon>
        <taxon>Kuraishia</taxon>
    </lineage>
</organism>
<evidence type="ECO:0000256" key="5">
    <source>
        <dbReference type="ARBA" id="ARBA00029535"/>
    </source>
</evidence>
<feature type="domain" description="ELP1 alpha-solenoid" evidence="11">
    <location>
        <begin position="715"/>
        <end position="927"/>
    </location>
</feature>
<dbReference type="GO" id="GO:0005829">
    <property type="term" value="C:cytosol"/>
    <property type="evidence" value="ECO:0007669"/>
    <property type="project" value="TreeGrafter"/>
</dbReference>
<dbReference type="Pfam" id="PF04762">
    <property type="entry name" value="Beta-prop_ELP1_1st"/>
    <property type="match status" value="1"/>
</dbReference>
<dbReference type="Proteomes" id="UP000019384">
    <property type="component" value="Unassembled WGS sequence"/>
</dbReference>
<proteinExistence type="inferred from homology"/>
<evidence type="ECO:0000313" key="14">
    <source>
        <dbReference type="Proteomes" id="UP000019384"/>
    </source>
</evidence>
<evidence type="ECO:0000259" key="10">
    <source>
        <dbReference type="Pfam" id="PF23878"/>
    </source>
</evidence>
<keyword evidence="6" id="KW-0539">Nucleus</keyword>
<evidence type="ECO:0000256" key="3">
    <source>
        <dbReference type="ARBA" id="ARBA00022490"/>
    </source>
</evidence>
<keyword evidence="4" id="KW-0819">tRNA processing</keyword>
<evidence type="ECO:0000256" key="6">
    <source>
        <dbReference type="PIRNR" id="PIRNR017233"/>
    </source>
</evidence>
<dbReference type="InterPro" id="IPR006849">
    <property type="entry name" value="Elp1"/>
</dbReference>
<dbReference type="STRING" id="1382522.W6MIJ8"/>
<dbReference type="InterPro" id="IPR056165">
    <property type="entry name" value="Beta-prop_ELP1_2nd"/>
</dbReference>
<evidence type="ECO:0000259" key="9">
    <source>
        <dbReference type="Pfam" id="PF23797"/>
    </source>
</evidence>
<dbReference type="InterPro" id="IPR056169">
    <property type="entry name" value="HB_ELP1"/>
</dbReference>
<evidence type="ECO:0000256" key="7">
    <source>
        <dbReference type="SAM" id="MobiDB-lite"/>
    </source>
</evidence>
<evidence type="ECO:0000259" key="12">
    <source>
        <dbReference type="Pfam" id="PF23936"/>
    </source>
</evidence>
<dbReference type="InterPro" id="IPR056166">
    <property type="entry name" value="TPR_ELP1"/>
</dbReference>
<keyword evidence="3 6" id="KW-0963">Cytoplasm</keyword>
<dbReference type="Pfam" id="PF23878">
    <property type="entry name" value="TPR_ELP1"/>
    <property type="match status" value="1"/>
</dbReference>
<gene>
    <name evidence="13" type="ORF">KUCA_T00001708001</name>
</gene>
<dbReference type="GO" id="GO:0002926">
    <property type="term" value="P:tRNA wobble base 5-methoxycarbonylmethyl-2-thiouridinylation"/>
    <property type="evidence" value="ECO:0007669"/>
    <property type="project" value="TreeGrafter"/>
</dbReference>
<comment type="subcellular location">
    <subcellularLocation>
        <location evidence="6">Cytoplasm</location>
    </subcellularLocation>
    <subcellularLocation>
        <location evidence="6">Nucleus</location>
    </subcellularLocation>
</comment>
<evidence type="ECO:0000256" key="4">
    <source>
        <dbReference type="ARBA" id="ARBA00022694"/>
    </source>
</evidence>
<dbReference type="Pfam" id="PF23797">
    <property type="entry name" value="Beta-prop_ELP1_2nd"/>
    <property type="match status" value="1"/>
</dbReference>
<reference evidence="13" key="1">
    <citation type="submission" date="2013-12" db="EMBL/GenBank/DDBJ databases">
        <authorList>
            <person name="Genoscope - CEA"/>
        </authorList>
    </citation>
    <scope>NUCLEOTIDE SEQUENCE</scope>
    <source>
        <strain evidence="13">CBS 1993</strain>
    </source>
</reference>
<feature type="domain" description="ELP1 TPR" evidence="10">
    <location>
        <begin position="935"/>
        <end position="1099"/>
    </location>
</feature>
<evidence type="ECO:0000259" key="11">
    <source>
        <dbReference type="Pfam" id="PF23925"/>
    </source>
</evidence>
<dbReference type="GO" id="GO:0000049">
    <property type="term" value="F:tRNA binding"/>
    <property type="evidence" value="ECO:0007669"/>
    <property type="project" value="EnsemblFungi"/>
</dbReference>
<accession>W6MIJ8</accession>
<evidence type="ECO:0000259" key="8">
    <source>
        <dbReference type="Pfam" id="PF04762"/>
    </source>
</evidence>
<dbReference type="GeneID" id="34519137"/>
<comment type="similarity">
    <text evidence="2 6">Belongs to the ELP1/IKA1 family.</text>
</comment>
<feature type="compositionally biased region" description="Low complexity" evidence="7">
    <location>
        <begin position="1191"/>
        <end position="1204"/>
    </location>
</feature>
<feature type="domain" description="ELP1 three-helical bundle" evidence="12">
    <location>
        <begin position="1111"/>
        <end position="1286"/>
    </location>
</feature>
<evidence type="ECO:0000256" key="2">
    <source>
        <dbReference type="ARBA" id="ARBA00006086"/>
    </source>
</evidence>
<dbReference type="PIRSF" id="PIRSF017233">
    <property type="entry name" value="IKAP"/>
    <property type="match status" value="1"/>
</dbReference>
<dbReference type="Pfam" id="PF23925">
    <property type="entry name" value="A-sol_ELP1"/>
    <property type="match status" value="1"/>
</dbReference>
<dbReference type="PANTHER" id="PTHR12747:SF0">
    <property type="entry name" value="ELONGATOR COMPLEX PROTEIN 1"/>
    <property type="match status" value="1"/>
</dbReference>
<dbReference type="HOGENOM" id="CLU_001477_0_1_1"/>
<dbReference type="InterPro" id="IPR056164">
    <property type="entry name" value="Beta-prop_ELP1_1st"/>
</dbReference>
<feature type="domain" description="ELP1 N-terminal second beta-propeller" evidence="9">
    <location>
        <begin position="424"/>
        <end position="691"/>
    </location>
</feature>
<sequence length="1325" mass="148675">MRNLTLLNKGRLEPVSRTYPDLKVVASVFNTVNDSITIALQGVDIIEVQQFVKDGSQNVLASFAIAENDRLLSFSEFSDLSQLIFAFEQGDIVIANYDAQSPDSDTTTVEIVGSIDCGLLAASWSYDEEIFALLTGERNLVLLSRTFEPVSEVFLNPEDVTISNQVSVGWGKKETQFKGRGVKALEREKLALTHAGVDFEKDPNLRDPTLRTLEAGELSSSDSFDCKISWRGDCEYLSISSVETVENSQRRVIRVYSRSGELDSCSEAVNGHEAALAWKPQGSLIASTQTTHVESIDYESGEHALEEVTNLIFFERNGLRHGEFNTRLPSGSIKDIAWSSTSEVLAFQLENSIQLWTTKNYHWSLKQEILTENMRSILFIKFHPEKPLQVMVGTEDVIEIFDLTYSIAAGPTAAPLDLGMIANIDGSEVGVTPLSVANVPPPISYRDIDFGHNINDVAVSSSNRIIGGISNNGVGFASFETDKWTPKTGKWLFPEDLHCKAGEFRQIALCNDDAIAAVLVDHGISSEILILEVSDLTKPIVKGSIDLGYKKCVLLKARSDFQAITYQTIDGQISEIDTQNMTASVVAGFPQLCSSYELIKSTSAYDWGSDVYFAFGLTSTGKLFALNQLLSGGVTSFLLTESHLIYTTAQHQLKFIHLAKKETFSSESDASPFQSSDDERTRMIERGSLLVTATPSSSAVILQAPRGNLETIYPRIMVMSKVRSDISRKKYKKAFLTCRIHRIDLDVLHDYNPELFLENIPQFIRELDSVEHLNLFVSCLHEEDVTVSKYKETLELSETSQVANELQELKLTESDKPELKQISKVNKICDAIVAILLKPEFKQKYLQTIITAYACQNPPNLEAAVRLISSFTDETDIDDSIEHLCFLQDVNKLYNIALGLYNIPVTLIIAQKSTKDPKEYLPFLQNLHVQTELRKKFLIDTHLKNYAKALDSLSKIGSDEDSEIDQEILDYVVEHSLYLHALSIYRYDSHKFDAILSAYAHYLHDQGNFIESALGFEQLGSYEDAMDNYVLAKKWKEAIAISLRPDLKEKRHAGVCETLVSSLTESHDYYSAALIEIKYLHNITAAVRLYCKDHYYDEAILLCSSESRLELIEEVVDPALGEGFGAIAELISDCDGQCRSQLRRLRELRAKKEEDPNGFYGSGADDADHPDNVSIAASETSTKESFFTRYTGKTSGTAKTGASRRTSKNRRREERKRARGKKGTIYEEEYLVKSQERLIERLHTTQPEARRLIEALLRRGMREQAYQTQKNFAAVMSFLEENVQEVFNISERDRERIDDDGLVYYVPEIPAPKITAFSSLNILGY</sequence>
<dbReference type="OrthoDB" id="40048at2759"/>
<feature type="domain" description="ELP1 first N-terminal beta-propeller" evidence="8">
    <location>
        <begin position="1"/>
        <end position="385"/>
    </location>
</feature>
<dbReference type="Gene3D" id="2.130.10.10">
    <property type="entry name" value="YVTN repeat-like/Quinoprotein amine dehydrogenase"/>
    <property type="match status" value="1"/>
</dbReference>
<comment type="function">
    <text evidence="6">Component of the elongator complex which is required for multiple tRNA modifications, including mcm5U (5-methoxycarbonylmethyl uridine), mcm5s2U (5-methoxycarbonylmethyl-2-thiouridine), and ncm5U (5-carbamoylmethyl uridine). The elongator complex catalyzes formation of carboxymethyluridine in the wobble base at position 34 in tRNAs.</text>
</comment>
<dbReference type="SUPFAM" id="SSF69322">
    <property type="entry name" value="Tricorn protease domain 2"/>
    <property type="match status" value="1"/>
</dbReference>
<dbReference type="GO" id="GO:0005634">
    <property type="term" value="C:nucleus"/>
    <property type="evidence" value="ECO:0007669"/>
    <property type="project" value="UniProtKB-SubCell"/>
</dbReference>
<dbReference type="EMBL" id="HG793126">
    <property type="protein sequence ID" value="CDK25738.1"/>
    <property type="molecule type" value="Genomic_DNA"/>
</dbReference>
<feature type="region of interest" description="Disordered" evidence="7">
    <location>
        <begin position="1186"/>
        <end position="1221"/>
    </location>
</feature>
<dbReference type="InterPro" id="IPR056167">
    <property type="entry name" value="A-sol_ELP1"/>
</dbReference>
<name>W6MIJ8_9ASCO</name>